<dbReference type="EMBL" id="CP001107">
    <property type="protein sequence ID" value="ACR74261.1"/>
    <property type="molecule type" value="Genomic_DNA"/>
</dbReference>
<gene>
    <name evidence="1" type="ordered locus">EUBREC_0470</name>
</gene>
<organism evidence="1 2">
    <name type="scientific">Agathobacter rectalis (strain ATCC 33656 / DSM 3377 / JCM 17463 / KCTC 5835 / VPI 0990)</name>
    <name type="common">Eubacterium rectale</name>
    <dbReference type="NCBI Taxonomy" id="515619"/>
    <lineage>
        <taxon>Bacteria</taxon>
        <taxon>Bacillati</taxon>
        <taxon>Bacillota</taxon>
        <taxon>Clostridia</taxon>
        <taxon>Lachnospirales</taxon>
        <taxon>Lachnospiraceae</taxon>
        <taxon>Agathobacter</taxon>
    </lineage>
</organism>
<accession>C4ZBX1</accession>
<proteinExistence type="predicted"/>
<dbReference type="KEGG" id="ere:EUBREC_0470"/>
<reference evidence="1 2" key="1">
    <citation type="journal article" date="2009" name="Proc. Natl. Acad. Sci. U.S.A.">
        <title>Characterizing a model human gut microbiota composed of members of its two dominant bacterial phyla.</title>
        <authorList>
            <person name="Mahowald M.A."/>
            <person name="Rey F.E."/>
            <person name="Seedorf H."/>
            <person name="Turnbaugh P.J."/>
            <person name="Fulton R.S."/>
            <person name="Wollam A."/>
            <person name="Shah N."/>
            <person name="Wang C."/>
            <person name="Magrini V."/>
            <person name="Wilson R.K."/>
            <person name="Cantarel B.L."/>
            <person name="Coutinho P.M."/>
            <person name="Henrissat B."/>
            <person name="Crock L.W."/>
            <person name="Russell A."/>
            <person name="Verberkmoes N.C."/>
            <person name="Hettich R.L."/>
            <person name="Gordon J.I."/>
        </authorList>
    </citation>
    <scope>NUCLEOTIDE SEQUENCE [LARGE SCALE GENOMIC DNA]</scope>
    <source>
        <strain evidence="2">ATCC 33656 / DSM 3377 / JCM 17463 / KCTC 5835 / LMG 30912 / VPI 0990</strain>
    </source>
</reference>
<dbReference type="HOGENOM" id="CLU_3152960_0_0_9"/>
<evidence type="ECO:0000313" key="1">
    <source>
        <dbReference type="EMBL" id="ACR74261.1"/>
    </source>
</evidence>
<dbReference type="AlphaFoldDB" id="C4ZBX1"/>
<sequence length="48" mass="5511">MNYDFGFLCLTRPAFTRLPKIPYAVVLFRKSEYAGTWPAHSGISIIVY</sequence>
<dbReference type="Proteomes" id="UP000001477">
    <property type="component" value="Chromosome"/>
</dbReference>
<dbReference type="PaxDb" id="515619-EUBREC_0470"/>
<evidence type="ECO:0000313" key="2">
    <source>
        <dbReference type="Proteomes" id="UP000001477"/>
    </source>
</evidence>
<name>C4ZBX1_AGARV</name>
<protein>
    <submittedName>
        <fullName evidence="1">Uncharacterized protein</fullName>
    </submittedName>
</protein>